<dbReference type="Proteomes" id="UP000054549">
    <property type="component" value="Unassembled WGS sequence"/>
</dbReference>
<evidence type="ECO:0000256" key="1">
    <source>
        <dbReference type="SAM" id="MobiDB-lite"/>
    </source>
</evidence>
<feature type="compositionally biased region" description="Basic and acidic residues" evidence="1">
    <location>
        <begin position="1"/>
        <end position="12"/>
    </location>
</feature>
<name>A0A0C2WQN8_AMAMK</name>
<dbReference type="AlphaFoldDB" id="A0A0C2WQN8"/>
<evidence type="ECO:0000313" key="3">
    <source>
        <dbReference type="Proteomes" id="UP000054549"/>
    </source>
</evidence>
<reference evidence="2 3" key="1">
    <citation type="submission" date="2014-04" db="EMBL/GenBank/DDBJ databases">
        <title>Evolutionary Origins and Diversification of the Mycorrhizal Mutualists.</title>
        <authorList>
            <consortium name="DOE Joint Genome Institute"/>
            <consortium name="Mycorrhizal Genomics Consortium"/>
            <person name="Kohler A."/>
            <person name="Kuo A."/>
            <person name="Nagy L.G."/>
            <person name="Floudas D."/>
            <person name="Copeland A."/>
            <person name="Barry K.W."/>
            <person name="Cichocki N."/>
            <person name="Veneault-Fourrey C."/>
            <person name="LaButti K."/>
            <person name="Lindquist E.A."/>
            <person name="Lipzen A."/>
            <person name="Lundell T."/>
            <person name="Morin E."/>
            <person name="Murat C."/>
            <person name="Riley R."/>
            <person name="Ohm R."/>
            <person name="Sun H."/>
            <person name="Tunlid A."/>
            <person name="Henrissat B."/>
            <person name="Grigoriev I.V."/>
            <person name="Hibbett D.S."/>
            <person name="Martin F."/>
        </authorList>
    </citation>
    <scope>NUCLEOTIDE SEQUENCE [LARGE SCALE GENOMIC DNA]</scope>
    <source>
        <strain evidence="2 3">Koide BX008</strain>
    </source>
</reference>
<dbReference type="HOGENOM" id="CLU_2132913_0_0_1"/>
<proteinExistence type="predicted"/>
<feature type="region of interest" description="Disordered" evidence="1">
    <location>
        <begin position="1"/>
        <end position="25"/>
    </location>
</feature>
<dbReference type="InParanoid" id="A0A0C2WQN8"/>
<protein>
    <submittedName>
        <fullName evidence="2">Uncharacterized protein</fullName>
    </submittedName>
</protein>
<dbReference type="EMBL" id="KN818253">
    <property type="protein sequence ID" value="KIL63982.1"/>
    <property type="molecule type" value="Genomic_DNA"/>
</dbReference>
<gene>
    <name evidence="2" type="ORF">M378DRAFT_163683</name>
</gene>
<organism evidence="2 3">
    <name type="scientific">Amanita muscaria (strain Koide BX008)</name>
    <dbReference type="NCBI Taxonomy" id="946122"/>
    <lineage>
        <taxon>Eukaryota</taxon>
        <taxon>Fungi</taxon>
        <taxon>Dikarya</taxon>
        <taxon>Basidiomycota</taxon>
        <taxon>Agaricomycotina</taxon>
        <taxon>Agaricomycetes</taxon>
        <taxon>Agaricomycetidae</taxon>
        <taxon>Agaricales</taxon>
        <taxon>Pluteineae</taxon>
        <taxon>Amanitaceae</taxon>
        <taxon>Amanita</taxon>
    </lineage>
</organism>
<accession>A0A0C2WQN8</accession>
<evidence type="ECO:0000313" key="2">
    <source>
        <dbReference type="EMBL" id="KIL63982.1"/>
    </source>
</evidence>
<sequence>MTSYKDANHRLPESSLSPSSHSKHSDNAYTSWLEHFLRQISTDIYFFTSPDLESLHALLRSHYTSTPPSQRPFPFHPYSTSRPCILHNPITSIVKNGGIHQMYTPTRMGNPTL</sequence>
<keyword evidence="3" id="KW-1185">Reference proteome</keyword>